<dbReference type="EMBL" id="CYRY02007001">
    <property type="protein sequence ID" value="VCW76188.1"/>
    <property type="molecule type" value="Genomic_DNA"/>
</dbReference>
<keyword evidence="2" id="KW-1185">Reference proteome</keyword>
<accession>A0A9X9LLE0</accession>
<name>A0A9X9LLE0_GULGU</name>
<evidence type="ECO:0000313" key="2">
    <source>
        <dbReference type="Proteomes" id="UP000269945"/>
    </source>
</evidence>
<reference evidence="1 2" key="1">
    <citation type="submission" date="2018-10" db="EMBL/GenBank/DDBJ databases">
        <authorList>
            <person name="Ekblom R."/>
            <person name="Jareborg N."/>
        </authorList>
    </citation>
    <scope>NUCLEOTIDE SEQUENCE [LARGE SCALE GENOMIC DNA]</scope>
    <source>
        <tissue evidence="1">Muscle</tissue>
    </source>
</reference>
<comment type="caution">
    <text evidence="1">The sequence shown here is derived from an EMBL/GenBank/DDBJ whole genome shotgun (WGS) entry which is preliminary data.</text>
</comment>
<protein>
    <submittedName>
        <fullName evidence="1">Uncharacterized protein</fullName>
    </submittedName>
</protein>
<organism evidence="1 2">
    <name type="scientific">Gulo gulo</name>
    <name type="common">Wolverine</name>
    <name type="synonym">Gluton</name>
    <dbReference type="NCBI Taxonomy" id="48420"/>
    <lineage>
        <taxon>Eukaryota</taxon>
        <taxon>Metazoa</taxon>
        <taxon>Chordata</taxon>
        <taxon>Craniata</taxon>
        <taxon>Vertebrata</taxon>
        <taxon>Euteleostomi</taxon>
        <taxon>Mammalia</taxon>
        <taxon>Eutheria</taxon>
        <taxon>Laurasiatheria</taxon>
        <taxon>Carnivora</taxon>
        <taxon>Caniformia</taxon>
        <taxon>Musteloidea</taxon>
        <taxon>Mustelidae</taxon>
        <taxon>Guloninae</taxon>
        <taxon>Gulo</taxon>
    </lineage>
</organism>
<proteinExistence type="predicted"/>
<evidence type="ECO:0000313" key="1">
    <source>
        <dbReference type="EMBL" id="VCW76188.1"/>
    </source>
</evidence>
<dbReference type="Proteomes" id="UP000269945">
    <property type="component" value="Unassembled WGS sequence"/>
</dbReference>
<gene>
    <name evidence="1" type="ORF">BN2614_LOCUS1</name>
</gene>
<dbReference type="AlphaFoldDB" id="A0A9X9LLE0"/>
<sequence length="74" mass="7955">MLPVITASGIISFLPWCYSPEQKPTLGWVGTVRRAVGSAPSGSSNCVLLWVCSSGQELLWGRACRAQGSRDFVL</sequence>